<dbReference type="Pfam" id="PF06073">
    <property type="entry name" value="DUF934"/>
    <property type="match status" value="1"/>
</dbReference>
<evidence type="ECO:0000313" key="2">
    <source>
        <dbReference type="Proteomes" id="UP000191418"/>
    </source>
</evidence>
<keyword evidence="2" id="KW-1185">Reference proteome</keyword>
<accession>A0A1T4P0Z5</accession>
<dbReference type="OrthoDB" id="9800421at2"/>
<sequence>MPNIILNGQIVDDNWQLVSLDGELPAGGKVLLPYPLWLSGEVDISAFEAIGVWLPNDTVLDEQAKALDALPVIAVDFPVFSDGRGYTLARQLRERFNFKAELRAIGDVLQDQLFFMHRCGFNSFAVRADRSIEEALAAMKPFSVSYQAALDQPQPLFAQRWA</sequence>
<organism evidence="1 2">
    <name type="scientific">Oceanospirillum multiglobuliferum</name>
    <dbReference type="NCBI Taxonomy" id="64969"/>
    <lineage>
        <taxon>Bacteria</taxon>
        <taxon>Pseudomonadati</taxon>
        <taxon>Pseudomonadota</taxon>
        <taxon>Gammaproteobacteria</taxon>
        <taxon>Oceanospirillales</taxon>
        <taxon>Oceanospirillaceae</taxon>
        <taxon>Oceanospirillum</taxon>
    </lineage>
</organism>
<proteinExistence type="predicted"/>
<dbReference type="AlphaFoldDB" id="A0A1T4P0Z5"/>
<dbReference type="PIRSF" id="PIRSF030820">
    <property type="entry name" value="UCP030820"/>
    <property type="match status" value="1"/>
</dbReference>
<evidence type="ECO:0008006" key="3">
    <source>
        <dbReference type="Google" id="ProtNLM"/>
    </source>
</evidence>
<dbReference type="InterPro" id="IPR008318">
    <property type="entry name" value="UCP030820"/>
</dbReference>
<dbReference type="RefSeq" id="WP_078744931.1">
    <property type="nucleotide sequence ID" value="NZ_FUXG01000007.1"/>
</dbReference>
<gene>
    <name evidence="1" type="ORF">BTE48_10705</name>
</gene>
<dbReference type="Proteomes" id="UP000191418">
    <property type="component" value="Unassembled WGS sequence"/>
</dbReference>
<name>A0A1T4P0Z5_9GAMM</name>
<dbReference type="EMBL" id="MTSM01000013">
    <property type="protein sequence ID" value="OPX55092.1"/>
    <property type="molecule type" value="Genomic_DNA"/>
</dbReference>
<dbReference type="STRING" id="64969.SAMN02745127_01309"/>
<evidence type="ECO:0000313" key="1">
    <source>
        <dbReference type="EMBL" id="OPX55092.1"/>
    </source>
</evidence>
<comment type="caution">
    <text evidence="1">The sequence shown here is derived from an EMBL/GenBank/DDBJ whole genome shotgun (WGS) entry which is preliminary data.</text>
</comment>
<reference evidence="1 2" key="1">
    <citation type="submission" date="2017-01" db="EMBL/GenBank/DDBJ databases">
        <title>Genome Sequencing of a Marine Spirillum, Oceanospirillum multiglobuliferum ATCC 33336, from Japan.</title>
        <authorList>
            <person name="Carney J.G."/>
            <person name="Trachtenberg A.M."/>
            <person name="Rheaume B.A."/>
            <person name="Linnane J.D."/>
            <person name="Pitts N.L."/>
            <person name="Mykles D.L."/>
            <person name="Maclea K.S."/>
        </authorList>
    </citation>
    <scope>NUCLEOTIDE SEQUENCE [LARGE SCALE GENOMIC DNA]</scope>
    <source>
        <strain evidence="1 2">ATCC 33336</strain>
    </source>
</reference>
<protein>
    <recommendedName>
        <fullName evidence="3">Oxidoreductase</fullName>
    </recommendedName>
</protein>